<feature type="region of interest" description="Disordered" evidence="3">
    <location>
        <begin position="1366"/>
        <end position="1396"/>
    </location>
</feature>
<feature type="compositionally biased region" description="Low complexity" evidence="3">
    <location>
        <begin position="661"/>
        <end position="671"/>
    </location>
</feature>
<feature type="coiled-coil region" evidence="2">
    <location>
        <begin position="200"/>
        <end position="235"/>
    </location>
</feature>
<feature type="compositionally biased region" description="Polar residues" evidence="3">
    <location>
        <begin position="1466"/>
        <end position="1478"/>
    </location>
</feature>
<evidence type="ECO:0000256" key="1">
    <source>
        <dbReference type="ARBA" id="ARBA00023117"/>
    </source>
</evidence>
<evidence type="ECO:0000256" key="2">
    <source>
        <dbReference type="SAM" id="Coils"/>
    </source>
</evidence>
<feature type="compositionally biased region" description="Low complexity" evidence="3">
    <location>
        <begin position="1514"/>
        <end position="1527"/>
    </location>
</feature>
<evidence type="ECO:0000256" key="3">
    <source>
        <dbReference type="SAM" id="MobiDB-lite"/>
    </source>
</evidence>
<feature type="compositionally biased region" description="Basic and acidic residues" evidence="3">
    <location>
        <begin position="974"/>
        <end position="991"/>
    </location>
</feature>
<feature type="region of interest" description="Disordered" evidence="3">
    <location>
        <begin position="1057"/>
        <end position="1223"/>
    </location>
</feature>
<feature type="region of interest" description="Disordered" evidence="3">
    <location>
        <begin position="974"/>
        <end position="1039"/>
    </location>
</feature>
<dbReference type="InterPro" id="IPR056522">
    <property type="entry name" value="KIAA2026_hel"/>
</dbReference>
<accession>A0A7R8ZG11</accession>
<feature type="compositionally biased region" description="Low complexity" evidence="3">
    <location>
        <begin position="1486"/>
        <end position="1499"/>
    </location>
</feature>
<keyword evidence="1" id="KW-0103">Bromodomain</keyword>
<dbReference type="InterPro" id="IPR001487">
    <property type="entry name" value="Bromodomain"/>
</dbReference>
<feature type="compositionally biased region" description="Basic and acidic residues" evidence="3">
    <location>
        <begin position="1057"/>
        <end position="1077"/>
    </location>
</feature>
<sequence length="1981" mass="219992">MPENGEDTVENSTALSGPAFRKRATRDDNTTTGSCVSIVAPAWLSLDLKWAYTIVGQLMDPEYSNFNLPFLNEVDYQALRLLDYPEVVTKPMWLQKIMDRLCNKETFRYKSITEVVRDLRLMLENCYRYNGPQASVSLKAQKLDEKLEDLLSRMPEEFRKLVTLQATHGVSDEELSEFLQRTAKAREDGIYRSFLRDRWKDDKKNRDEEAKRKLAQETARAKREEERKIVEWEQTEVMGAENMLQLKHMPEIPMLEHFLQITKDYFYLKEIPIFTLERSIMLPRESSQFAYLMTGLLSLGRMKDIYNHPPMPYSYWSARLEERIREIYKAFFKLEKDRQKMFEQKGVEPKFFDVLGEHFPFRARKFHEMNYYQRAWLLLGFCDYLLKTRPSLKTRVFDVAPVSELRAVTLGVDDASWTYYHFPSFAEGKNPAVRVYKRAKWIPPKLNVEYNPRRRKKKRNVSEDEDFDEFNPTASKKRKAPVIKKRAYRRRVPKRPPKRPAPEPPTPRVVGGKVLRSLAPKRIEELNLTTSESEDELSEEGVKLPEWFIRRKKSEAANLKPNSGAGSLVSEFPDLVKKRRGRPSVKASAESKRSSRPSGKDGREVAEMEVEEDGIGNGTEEDGIGNRAESPETILGIGSGESSKSNSNGDSRPENDDIPRSGPGSVGSSAEGGEGEESVGKEEKNNGTAEGEGEWLKEEASTTNETSDLKESKATKEEGEPLIEGETEKEEEGGEREIVKEEGGAPQQSGENSPRPWPPYPEPLPEVEPDKTFECVADSLDSLRELVKHFESKGSELSYTETALVRKLKALIEELEPSEYKLVKSTRSLRTLLHADFMKFQRPGSRSKEVIGLNACSIASVYGVKDKPLLLELETHPSVFAAEDALLCYYEHGTMWISMVRNYLGRRDPGSFPELVPGSPRGNEVFGAGIEPTSYDCHCLVRRSRGVNRTHTVIETSYQRTGIKQMPMAPMEGCHEERETNEALQRPENKEPVVGPLGLKDDDEGQEGRRDVRSNQRGKQNDIVRICESPDKAPSDMATNTRFFELCEKRIVQKSEQGMREKIPLPDPVFDSKRELTVPRNINRRKPEEPEPGHGFWLGTGESSDGSPQKKRSAKGEGGPTTELSTDAGASKSAQPMADVADEASRDSTESDMSSRRRRVAVKRVEYQEEVEDSEEEGDEEGGGDSDAEWESSSRKRTPSKRTPSKAGRPRRPPPPSAWRPTVNIPHRTFITPSQRRELMAAGSRGSFPAPRRPSVVSSHEGDDDLDELLRDESQLAVTPRLSSQGKTMLTEKGTSRFSLLGGRGRPFRLGDPVPVARATTGFTAGRTYGSTSTIGSSSGVPKIRTLDSGVLERINRMRNIEVVDLSDEDSPAKNDPSPVKTVPSTTTSIKTPEPKRSLIFMAGGQSASARSVLQDQLSKLTVNSRKRRTNTGGPVQEPGTPTPLAPPKAHERSPVGVAQAVSRPRITSVQSLLTNESGPFPPSGTPLQPSSSQPLPQSEADPDVVVLEPAPPSSKTSSSSAPCKTPLGSPPPTIVPCSSVLRRSNLETQKYMTNGFSTTSTNAIPHKNRPDLCFPPKTTSSTLPAPAVDSNGHTSSLSPTDKTKKRKPRPLAPFTVRRIAGELRIVDKATHKPLSHERLRELGIDPEDPGIREENGKYIFPQKLYGRWSSFFAECLGGLTTISLKLVHHFQAWIVSKLSPLVVFGSEEQIVGTELTGTSQISHEPIRSRYSAGLIKNATVNGAVARRPWNTSVPLEHGRRRGEMNLPAVHDTEVLPSHHEPPGLVSSFLQPHFVSFSGACVAWIGVVDPLCRPVGIPTDNPLEDLAPVEHPIPVVPVSSTYVTMSRGEPSTRPPAAPLLPPQAAEQDDSGYADCASPALATSTTADAKLLRESVATATSQSGSHSPCCKLNPILTWHSGAEVKVTSTVDVDLQASCEGESAWRLNVAGGGVDLGRSMLREWMICGERDLAFLAGGGEKDK</sequence>
<feature type="compositionally biased region" description="Basic and acidic residues" evidence="3">
    <location>
        <begin position="707"/>
        <end position="719"/>
    </location>
</feature>
<feature type="compositionally biased region" description="Low complexity" evidence="3">
    <location>
        <begin position="1377"/>
        <end position="1392"/>
    </location>
</feature>
<feature type="compositionally biased region" description="Acidic residues" evidence="3">
    <location>
        <begin position="720"/>
        <end position="734"/>
    </location>
</feature>
<proteinExistence type="predicted"/>
<dbReference type="PANTHER" id="PTHR31095:SF3">
    <property type="entry name" value="RIKEN CDNA 9930021J03 GENE"/>
    <property type="match status" value="1"/>
</dbReference>
<dbReference type="PROSITE" id="PS50014">
    <property type="entry name" value="BROMODOMAIN_2"/>
    <property type="match status" value="1"/>
</dbReference>
<feature type="region of interest" description="Disordered" evidence="3">
    <location>
        <begin position="1577"/>
        <end position="1610"/>
    </location>
</feature>
<feature type="region of interest" description="Disordered" evidence="3">
    <location>
        <begin position="1844"/>
        <end position="1873"/>
    </location>
</feature>
<feature type="compositionally biased region" description="Low complexity" evidence="3">
    <location>
        <begin position="640"/>
        <end position="650"/>
    </location>
</feature>
<keyword evidence="2" id="KW-0175">Coiled coil</keyword>
<feature type="compositionally biased region" description="Basic and acidic residues" evidence="3">
    <location>
        <begin position="589"/>
        <end position="606"/>
    </location>
</feature>
<organism evidence="4">
    <name type="scientific">Cyprideis torosa</name>
    <dbReference type="NCBI Taxonomy" id="163714"/>
    <lineage>
        <taxon>Eukaryota</taxon>
        <taxon>Metazoa</taxon>
        <taxon>Ecdysozoa</taxon>
        <taxon>Arthropoda</taxon>
        <taxon>Crustacea</taxon>
        <taxon>Oligostraca</taxon>
        <taxon>Ostracoda</taxon>
        <taxon>Podocopa</taxon>
        <taxon>Podocopida</taxon>
        <taxon>Cytherocopina</taxon>
        <taxon>Cytheroidea</taxon>
        <taxon>Cytherideidae</taxon>
        <taxon>Cyprideis</taxon>
    </lineage>
</organism>
<dbReference type="Pfam" id="PF23450">
    <property type="entry name" value="KIAA2026_hel"/>
    <property type="match status" value="1"/>
</dbReference>
<dbReference type="EMBL" id="OB660112">
    <property type="protein sequence ID" value="CAD7222847.1"/>
    <property type="molecule type" value="Genomic_DNA"/>
</dbReference>
<feature type="compositionally biased region" description="Basic and acidic residues" evidence="3">
    <location>
        <begin position="1143"/>
        <end position="1155"/>
    </location>
</feature>
<feature type="region of interest" description="Disordered" evidence="3">
    <location>
        <begin position="1420"/>
        <end position="1538"/>
    </location>
</feature>
<dbReference type="Pfam" id="PF00439">
    <property type="entry name" value="Bromodomain"/>
    <property type="match status" value="1"/>
</dbReference>
<feature type="compositionally biased region" description="Basic and acidic residues" evidence="3">
    <location>
        <begin position="1006"/>
        <end position="1022"/>
    </location>
</feature>
<evidence type="ECO:0000313" key="4">
    <source>
        <dbReference type="EMBL" id="CAD7222847.1"/>
    </source>
</evidence>
<feature type="compositionally biased region" description="Acidic residues" evidence="3">
    <location>
        <begin position="607"/>
        <end position="623"/>
    </location>
</feature>
<feature type="region of interest" description="Disordered" evidence="3">
    <location>
        <begin position="452"/>
        <end position="516"/>
    </location>
</feature>
<name>A0A7R8ZG11_9CRUS</name>
<dbReference type="PANTHER" id="PTHR31095">
    <property type="entry name" value="RIKEN CDNA 9930021J03 GENE"/>
    <property type="match status" value="1"/>
</dbReference>
<feature type="region of interest" description="Disordered" evidence="3">
    <location>
        <begin position="558"/>
        <end position="766"/>
    </location>
</feature>
<dbReference type="SMART" id="SM00297">
    <property type="entry name" value="BROMO"/>
    <property type="match status" value="1"/>
</dbReference>
<gene>
    <name evidence="4" type="ORF">CTOB1V02_LOCUS844</name>
</gene>
<feature type="compositionally biased region" description="Basic residues" evidence="3">
    <location>
        <begin position="1195"/>
        <end position="1212"/>
    </location>
</feature>
<feature type="region of interest" description="Disordered" evidence="3">
    <location>
        <begin position="1239"/>
        <end position="1263"/>
    </location>
</feature>
<feature type="compositionally biased region" description="Acidic residues" evidence="3">
    <location>
        <begin position="1168"/>
        <end position="1190"/>
    </location>
</feature>
<feature type="compositionally biased region" description="Basic residues" evidence="3">
    <location>
        <begin position="475"/>
        <end position="498"/>
    </location>
</feature>
<feature type="compositionally biased region" description="Pro residues" evidence="3">
    <location>
        <begin position="1852"/>
        <end position="1861"/>
    </location>
</feature>
<dbReference type="InterPro" id="IPR040214">
    <property type="entry name" value="BRD10"/>
</dbReference>
<dbReference type="Gene3D" id="1.20.920.10">
    <property type="entry name" value="Bromodomain-like"/>
    <property type="match status" value="1"/>
</dbReference>
<reference evidence="4" key="1">
    <citation type="submission" date="2020-11" db="EMBL/GenBank/DDBJ databases">
        <authorList>
            <person name="Tran Van P."/>
        </authorList>
    </citation>
    <scope>NUCLEOTIDE SEQUENCE</scope>
</reference>
<dbReference type="InterPro" id="IPR036427">
    <property type="entry name" value="Bromodomain-like_sf"/>
</dbReference>
<feature type="compositionally biased region" description="Pro residues" evidence="3">
    <location>
        <begin position="755"/>
        <end position="766"/>
    </location>
</feature>
<feature type="region of interest" description="Disordered" evidence="3">
    <location>
        <begin position="1"/>
        <end position="30"/>
    </location>
</feature>
<protein>
    <submittedName>
        <fullName evidence="4">Uncharacterized protein</fullName>
    </submittedName>
</protein>
<dbReference type="OrthoDB" id="21449at2759"/>
<dbReference type="SUPFAM" id="SSF47370">
    <property type="entry name" value="Bromodomain"/>
    <property type="match status" value="1"/>
</dbReference>